<dbReference type="EMBL" id="JAULSR010000001">
    <property type="protein sequence ID" value="KAK0634439.1"/>
    <property type="molecule type" value="Genomic_DNA"/>
</dbReference>
<accession>A0AA39XI52</accession>
<evidence type="ECO:0000313" key="1">
    <source>
        <dbReference type="EMBL" id="KAK0634439.1"/>
    </source>
</evidence>
<dbReference type="Proteomes" id="UP001174934">
    <property type="component" value="Unassembled WGS sequence"/>
</dbReference>
<gene>
    <name evidence="1" type="ORF">B0T17DRAFT_622092</name>
</gene>
<comment type="caution">
    <text evidence="1">The sequence shown here is derived from an EMBL/GenBank/DDBJ whole genome shotgun (WGS) entry which is preliminary data.</text>
</comment>
<keyword evidence="2" id="KW-1185">Reference proteome</keyword>
<reference evidence="1" key="1">
    <citation type="submission" date="2023-06" db="EMBL/GenBank/DDBJ databases">
        <title>Genome-scale phylogeny and comparative genomics of the fungal order Sordariales.</title>
        <authorList>
            <consortium name="Lawrence Berkeley National Laboratory"/>
            <person name="Hensen N."/>
            <person name="Bonometti L."/>
            <person name="Westerberg I."/>
            <person name="Brannstrom I.O."/>
            <person name="Guillou S."/>
            <person name="Cros-Aarteil S."/>
            <person name="Calhoun S."/>
            <person name="Haridas S."/>
            <person name="Kuo A."/>
            <person name="Mondo S."/>
            <person name="Pangilinan J."/>
            <person name="Riley R."/>
            <person name="LaButti K."/>
            <person name="Andreopoulos B."/>
            <person name="Lipzen A."/>
            <person name="Chen C."/>
            <person name="Yanf M."/>
            <person name="Daum C."/>
            <person name="Ng V."/>
            <person name="Clum A."/>
            <person name="Steindorff A."/>
            <person name="Ohm R."/>
            <person name="Martin F."/>
            <person name="Silar P."/>
            <person name="Natvig D."/>
            <person name="Lalanne C."/>
            <person name="Gautier V."/>
            <person name="Ament-velasquez S.L."/>
            <person name="Kruys A."/>
            <person name="Hutchinson M.I."/>
            <person name="Powell A.J."/>
            <person name="Barry K."/>
            <person name="Miller A.N."/>
            <person name="Grigoriev I.V."/>
            <person name="Debuchy R."/>
            <person name="Gladieux P."/>
            <person name="Thoren M.H."/>
            <person name="Johannesson H."/>
        </authorList>
    </citation>
    <scope>NUCLEOTIDE SEQUENCE</scope>
    <source>
        <strain evidence="1">SMH3391-2</strain>
    </source>
</reference>
<proteinExistence type="predicted"/>
<organism evidence="1 2">
    <name type="scientific">Bombardia bombarda</name>
    <dbReference type="NCBI Taxonomy" id="252184"/>
    <lineage>
        <taxon>Eukaryota</taxon>
        <taxon>Fungi</taxon>
        <taxon>Dikarya</taxon>
        <taxon>Ascomycota</taxon>
        <taxon>Pezizomycotina</taxon>
        <taxon>Sordariomycetes</taxon>
        <taxon>Sordariomycetidae</taxon>
        <taxon>Sordariales</taxon>
        <taxon>Lasiosphaeriaceae</taxon>
        <taxon>Bombardia</taxon>
    </lineage>
</organism>
<protein>
    <submittedName>
        <fullName evidence="1">Uncharacterized protein</fullName>
    </submittedName>
</protein>
<evidence type="ECO:0000313" key="2">
    <source>
        <dbReference type="Proteomes" id="UP001174934"/>
    </source>
</evidence>
<sequence length="234" mass="24601">MKLGTILGTITHSALSAVIPSPSSSLPSTTPSPNILSYLETLATPSSSNSSCAIALSENSLVFPNAKIVRSPSGFIDCRPQLVLSNIPAGYKFSINSVTLSGYLSLERGSYVDKIQIQLRYPQPSSSSIYPVVDEGVAKSPYGESGAGYDGMFSMSLNMAPNAAASRSSRDGQLATSACSTGQGDRVVLDAELWVSLSHEQIEVDDRIAHVGSVGGSSPSERLRIGLDARWVPC</sequence>
<dbReference type="AlphaFoldDB" id="A0AA39XI52"/>
<name>A0AA39XI52_9PEZI</name>